<dbReference type="Gene3D" id="1.10.10.10">
    <property type="entry name" value="Winged helix-like DNA-binding domain superfamily/Winged helix DNA-binding domain"/>
    <property type="match status" value="1"/>
</dbReference>
<evidence type="ECO:0000256" key="8">
    <source>
        <dbReference type="PROSITE-ProRule" id="PRU00169"/>
    </source>
</evidence>
<dbReference type="Gene3D" id="6.10.250.690">
    <property type="match status" value="1"/>
</dbReference>
<dbReference type="GO" id="GO:0005829">
    <property type="term" value="C:cytosol"/>
    <property type="evidence" value="ECO:0007669"/>
    <property type="project" value="TreeGrafter"/>
</dbReference>
<accession>A0A6P1MLV9</accession>
<evidence type="ECO:0000313" key="13">
    <source>
        <dbReference type="Proteomes" id="UP000463883"/>
    </source>
</evidence>
<gene>
    <name evidence="12" type="ORF">Ami3637_09705</name>
</gene>
<dbReference type="PANTHER" id="PTHR48111:SF1">
    <property type="entry name" value="TWO-COMPONENT RESPONSE REGULATOR ORR33"/>
    <property type="match status" value="1"/>
</dbReference>
<evidence type="ECO:0000256" key="3">
    <source>
        <dbReference type="ARBA" id="ARBA00023012"/>
    </source>
</evidence>
<dbReference type="InterPro" id="IPR001789">
    <property type="entry name" value="Sig_transdc_resp-reg_receiver"/>
</dbReference>
<dbReference type="CDD" id="cd00383">
    <property type="entry name" value="trans_reg_C"/>
    <property type="match status" value="1"/>
</dbReference>
<feature type="DNA-binding region" description="OmpR/PhoB-type" evidence="9">
    <location>
        <begin position="122"/>
        <end position="217"/>
    </location>
</feature>
<evidence type="ECO:0000259" key="11">
    <source>
        <dbReference type="PROSITE" id="PS51755"/>
    </source>
</evidence>
<name>A0A6P1MLV9_9FIRM</name>
<evidence type="ECO:0000256" key="5">
    <source>
        <dbReference type="ARBA" id="ARBA00023125"/>
    </source>
</evidence>
<dbReference type="EMBL" id="CP047591">
    <property type="protein sequence ID" value="QHI72636.1"/>
    <property type="molecule type" value="Genomic_DNA"/>
</dbReference>
<evidence type="ECO:0000256" key="9">
    <source>
        <dbReference type="PROSITE-ProRule" id="PRU01091"/>
    </source>
</evidence>
<dbReference type="RefSeq" id="WP_162362404.1">
    <property type="nucleotide sequence ID" value="NZ_CP047591.1"/>
</dbReference>
<evidence type="ECO:0000256" key="6">
    <source>
        <dbReference type="ARBA" id="ARBA00023163"/>
    </source>
</evidence>
<evidence type="ECO:0000256" key="1">
    <source>
        <dbReference type="ARBA" id="ARBA00018672"/>
    </source>
</evidence>
<keyword evidence="4" id="KW-0805">Transcription regulation</keyword>
<organism evidence="12 13">
    <name type="scientific">Aminipila terrae</name>
    <dbReference type="NCBI Taxonomy" id="2697030"/>
    <lineage>
        <taxon>Bacteria</taxon>
        <taxon>Bacillati</taxon>
        <taxon>Bacillota</taxon>
        <taxon>Clostridia</taxon>
        <taxon>Peptostreptococcales</taxon>
        <taxon>Anaerovoracaceae</taxon>
        <taxon>Aminipila</taxon>
    </lineage>
</organism>
<sequence>MIKILVVEDEKPISNLIKMNLLDEGYGCTCAYDGQEAADIIESRTFDLVLLDIMLPKIDGYELIEYINTYEIPVIFLTAKSNVLDKVKGLKAGAQDYITKPFEIVELLARIETVLRRYDKTAKTMNIFNIHIDIAARTVAKSGQLINLTLKEFDLLVFFAKNKNRVLSRSQIYTRVWGEDFMGDSRTVDLHVQRVRKKLGLEKEIVAVYKVGYRLEVNV</sequence>
<dbReference type="PROSITE" id="PS51755">
    <property type="entry name" value="OMPR_PHOB"/>
    <property type="match status" value="1"/>
</dbReference>
<keyword evidence="5 9" id="KW-0238">DNA-binding</keyword>
<evidence type="ECO:0000313" key="12">
    <source>
        <dbReference type="EMBL" id="QHI72636.1"/>
    </source>
</evidence>
<dbReference type="FunFam" id="3.40.50.2300:FF:000001">
    <property type="entry name" value="DNA-binding response regulator PhoB"/>
    <property type="match status" value="1"/>
</dbReference>
<dbReference type="GO" id="GO:0000976">
    <property type="term" value="F:transcription cis-regulatory region binding"/>
    <property type="evidence" value="ECO:0007669"/>
    <property type="project" value="TreeGrafter"/>
</dbReference>
<evidence type="ECO:0000256" key="2">
    <source>
        <dbReference type="ARBA" id="ARBA00022553"/>
    </source>
</evidence>
<reference evidence="12 13" key="1">
    <citation type="submission" date="2020-01" db="EMBL/GenBank/DDBJ databases">
        <title>Genomic analysis of Aminipila sp. CBA3637.</title>
        <authorList>
            <person name="Kim Y.B."/>
            <person name="Roh S.W."/>
        </authorList>
    </citation>
    <scope>NUCLEOTIDE SEQUENCE [LARGE SCALE GENOMIC DNA]</scope>
    <source>
        <strain evidence="12 13">CBA3637</strain>
    </source>
</reference>
<dbReference type="SMART" id="SM00448">
    <property type="entry name" value="REC"/>
    <property type="match status" value="1"/>
</dbReference>
<evidence type="ECO:0000259" key="10">
    <source>
        <dbReference type="PROSITE" id="PS50110"/>
    </source>
</evidence>
<dbReference type="Pfam" id="PF00486">
    <property type="entry name" value="Trans_reg_C"/>
    <property type="match status" value="1"/>
</dbReference>
<keyword evidence="3" id="KW-0902">Two-component regulatory system</keyword>
<feature type="domain" description="Response regulatory" evidence="10">
    <location>
        <begin position="3"/>
        <end position="115"/>
    </location>
</feature>
<dbReference type="SUPFAM" id="SSF52172">
    <property type="entry name" value="CheY-like"/>
    <property type="match status" value="1"/>
</dbReference>
<dbReference type="PROSITE" id="PS50110">
    <property type="entry name" value="RESPONSE_REGULATORY"/>
    <property type="match status" value="1"/>
</dbReference>
<keyword evidence="13" id="KW-1185">Reference proteome</keyword>
<dbReference type="PANTHER" id="PTHR48111">
    <property type="entry name" value="REGULATOR OF RPOS"/>
    <property type="match status" value="1"/>
</dbReference>
<dbReference type="Gene3D" id="3.40.50.2300">
    <property type="match status" value="1"/>
</dbReference>
<keyword evidence="2 8" id="KW-0597">Phosphoprotein</keyword>
<evidence type="ECO:0000256" key="7">
    <source>
        <dbReference type="ARBA" id="ARBA00024867"/>
    </source>
</evidence>
<feature type="domain" description="OmpR/PhoB-type" evidence="11">
    <location>
        <begin position="122"/>
        <end position="217"/>
    </location>
</feature>
<dbReference type="AlphaFoldDB" id="A0A6P1MLV9"/>
<keyword evidence="6" id="KW-0804">Transcription</keyword>
<feature type="modified residue" description="4-aspartylphosphate" evidence="8">
    <location>
        <position position="52"/>
    </location>
</feature>
<dbReference type="GO" id="GO:0032993">
    <property type="term" value="C:protein-DNA complex"/>
    <property type="evidence" value="ECO:0007669"/>
    <property type="project" value="TreeGrafter"/>
</dbReference>
<comment type="function">
    <text evidence="7">May play the central regulatory role in sporulation. It may be an element of the effector pathway responsible for the activation of sporulation genes in response to nutritional stress. Spo0A may act in concert with spo0H (a sigma factor) to control the expression of some genes that are critical to the sporulation process.</text>
</comment>
<evidence type="ECO:0000256" key="4">
    <source>
        <dbReference type="ARBA" id="ARBA00023015"/>
    </source>
</evidence>
<dbReference type="InterPro" id="IPR011006">
    <property type="entry name" value="CheY-like_superfamily"/>
</dbReference>
<dbReference type="InterPro" id="IPR001867">
    <property type="entry name" value="OmpR/PhoB-type_DNA-bd"/>
</dbReference>
<dbReference type="Pfam" id="PF00072">
    <property type="entry name" value="Response_reg"/>
    <property type="match status" value="1"/>
</dbReference>
<dbReference type="SMART" id="SM00862">
    <property type="entry name" value="Trans_reg_C"/>
    <property type="match status" value="1"/>
</dbReference>
<dbReference type="GO" id="GO:0000156">
    <property type="term" value="F:phosphorelay response regulator activity"/>
    <property type="evidence" value="ECO:0007669"/>
    <property type="project" value="TreeGrafter"/>
</dbReference>
<dbReference type="InterPro" id="IPR039420">
    <property type="entry name" value="WalR-like"/>
</dbReference>
<proteinExistence type="predicted"/>
<protein>
    <recommendedName>
        <fullName evidence="1">Stage 0 sporulation protein A homolog</fullName>
    </recommendedName>
</protein>
<dbReference type="Proteomes" id="UP000463883">
    <property type="component" value="Chromosome"/>
</dbReference>
<dbReference type="KEGG" id="amic:Ami3637_09705"/>
<dbReference type="InterPro" id="IPR036388">
    <property type="entry name" value="WH-like_DNA-bd_sf"/>
</dbReference>
<dbReference type="FunFam" id="1.10.10.10:FF:000018">
    <property type="entry name" value="DNA-binding response regulator ResD"/>
    <property type="match status" value="1"/>
</dbReference>
<dbReference type="GO" id="GO:0006355">
    <property type="term" value="P:regulation of DNA-templated transcription"/>
    <property type="evidence" value="ECO:0007669"/>
    <property type="project" value="InterPro"/>
</dbReference>